<feature type="transmembrane region" description="Helical" evidence="1">
    <location>
        <begin position="350"/>
        <end position="370"/>
    </location>
</feature>
<sequence length="881" mass="98873">MPSQKVPFADRPFPLHRVRKWLGIWLPFILLSVFFFGGSFVRLEQFVFRDAAHFYYPLFHEVTRQWKAGEIPLWSPWDGIGAPLAADATPSVFYPGKLLLLMPLGFDFGMRMYLLTHYFLAYSGIYLAARTWKCSQSAAVLAAVAYAFGGPLLSYHSNIIFLVGSSWLPWALLCGWSLARRPALLPGIGLACSLAMMVLGGDPQLAFNTMMMLSLAAVFFVLPWRAPGSWPTWFRWRTFRLAALIGCACLAFGLSAIQILPTSQWATRSVRGTSHQPRNLYEVTSTAIQGKEVAWDNLLGNPHAGQHARHSYDFSVAPWAWPEMFSANFRGKLYPRNERWTRAIPAEGRIWFQSVFLGSMVCFLAGVSLFRRSSQRVDRWLAAIGLFGFLTSLGWYGLGWIILEIGYALGWDGAGLPVGAPFGGLYWLLNIVVPKFAEFRYPAKWWIFVALAVPILAGRGLDTIRLSRRGFLGIVSLAVIGGVLGGTLWMVAPVLASALPAVPNDALFGPLDAAAGISQMATGILLAIAALSLGVVAIFFLPRRLAACLVIVLACAELALGNRWILVTAPQSLWHNNGFERTAEPFNPRAMFYGGYYDRKENHYPESFASTGSDNRMIEGLKIDRSTEFPRYHLIRPSRNAPAVVSIRPRDYETLWNVATKEKYKDLVRNMFAIYPYGIQTYPPVWWQNQVAWHVPVDDTSAVDCRKGTHEILDQMQAMNMPQVGPAVDVNYPSREYTAWDKDYWYPTVLEAEEEDRLTVPPQPARAIVFSRYERSRAGQIATELVDSQAGWVVFREYYDPGWQCEIVGRNGQTRTAVPVYRANRVMMAVPVEAGDSLVTLTYWPREFVIGAIISAVSWLALLVTLISIPLFRLWPRGGRR</sequence>
<keyword evidence="1" id="KW-1133">Transmembrane helix</keyword>
<feature type="transmembrane region" description="Helical" evidence="1">
    <location>
        <begin position="21"/>
        <end position="41"/>
    </location>
</feature>
<feature type="transmembrane region" description="Helical" evidence="1">
    <location>
        <begin position="547"/>
        <end position="566"/>
    </location>
</feature>
<protein>
    <recommendedName>
        <fullName evidence="4">YfhO family protein</fullName>
    </recommendedName>
</protein>
<name>A0A368KKD6_9BACT</name>
<feature type="transmembrane region" description="Helical" evidence="1">
    <location>
        <begin position="516"/>
        <end position="540"/>
    </location>
</feature>
<reference evidence="2 3" key="1">
    <citation type="submission" date="2018-07" db="EMBL/GenBank/DDBJ databases">
        <title>Comparative genomes isolates from brazilian mangrove.</title>
        <authorList>
            <person name="De Araujo J.E."/>
            <person name="Taketani R.G."/>
            <person name="Silva M.C.P."/>
            <person name="Lourenco M.V."/>
            <person name="Oliveira V.M."/>
            <person name="Andreote F.D."/>
        </authorList>
    </citation>
    <scope>NUCLEOTIDE SEQUENCE [LARGE SCALE GENOMIC DNA]</scope>
    <source>
        <strain evidence="2 3">HEX PRIS-MGV</strain>
    </source>
</reference>
<comment type="caution">
    <text evidence="2">The sequence shown here is derived from an EMBL/GenBank/DDBJ whole genome shotgun (WGS) entry which is preliminary data.</text>
</comment>
<dbReference type="PANTHER" id="PTHR38454:SF1">
    <property type="entry name" value="INTEGRAL MEMBRANE PROTEIN"/>
    <property type="match status" value="1"/>
</dbReference>
<evidence type="ECO:0000313" key="3">
    <source>
        <dbReference type="Proteomes" id="UP000253562"/>
    </source>
</evidence>
<feature type="transmembrane region" description="Helical" evidence="1">
    <location>
        <begin position="848"/>
        <end position="872"/>
    </location>
</feature>
<evidence type="ECO:0000313" key="2">
    <source>
        <dbReference type="EMBL" id="RCS41231.1"/>
    </source>
</evidence>
<dbReference type="OrthoDB" id="231679at2"/>
<dbReference type="EMBL" id="QPEX01000045">
    <property type="protein sequence ID" value="RCS41231.1"/>
    <property type="molecule type" value="Genomic_DNA"/>
</dbReference>
<feature type="transmembrane region" description="Helical" evidence="1">
    <location>
        <begin position="205"/>
        <end position="226"/>
    </location>
</feature>
<feature type="transmembrane region" description="Helical" evidence="1">
    <location>
        <begin position="382"/>
        <end position="403"/>
    </location>
</feature>
<dbReference type="PANTHER" id="PTHR38454">
    <property type="entry name" value="INTEGRAL MEMBRANE PROTEIN-RELATED"/>
    <property type="match status" value="1"/>
</dbReference>
<organism evidence="2 3">
    <name type="scientific">Bremerella cremea</name>
    <dbReference type="NCBI Taxonomy" id="1031537"/>
    <lineage>
        <taxon>Bacteria</taxon>
        <taxon>Pseudomonadati</taxon>
        <taxon>Planctomycetota</taxon>
        <taxon>Planctomycetia</taxon>
        <taxon>Pirellulales</taxon>
        <taxon>Pirellulaceae</taxon>
        <taxon>Bremerella</taxon>
    </lineage>
</organism>
<dbReference type="RefSeq" id="WP_114372215.1">
    <property type="nucleotide sequence ID" value="NZ_QPEX01000045.1"/>
</dbReference>
<feature type="transmembrane region" description="Helical" evidence="1">
    <location>
        <begin position="473"/>
        <end position="496"/>
    </location>
</feature>
<gene>
    <name evidence="2" type="ORF">DTL42_21920</name>
</gene>
<dbReference type="Proteomes" id="UP000253562">
    <property type="component" value="Unassembled WGS sequence"/>
</dbReference>
<evidence type="ECO:0000256" key="1">
    <source>
        <dbReference type="SAM" id="Phobius"/>
    </source>
</evidence>
<dbReference type="InterPro" id="IPR018580">
    <property type="entry name" value="Uncharacterised_YfhO"/>
</dbReference>
<evidence type="ECO:0008006" key="4">
    <source>
        <dbReference type="Google" id="ProtNLM"/>
    </source>
</evidence>
<feature type="transmembrane region" description="Helical" evidence="1">
    <location>
        <begin position="108"/>
        <end position="129"/>
    </location>
</feature>
<proteinExistence type="predicted"/>
<dbReference type="AlphaFoldDB" id="A0A368KKD6"/>
<accession>A0A368KKD6</accession>
<keyword evidence="1" id="KW-0472">Membrane</keyword>
<feature type="transmembrane region" description="Helical" evidence="1">
    <location>
        <begin position="136"/>
        <end position="153"/>
    </location>
</feature>
<feature type="transmembrane region" description="Helical" evidence="1">
    <location>
        <begin position="238"/>
        <end position="260"/>
    </location>
</feature>
<feature type="transmembrane region" description="Helical" evidence="1">
    <location>
        <begin position="443"/>
        <end position="461"/>
    </location>
</feature>
<feature type="transmembrane region" description="Helical" evidence="1">
    <location>
        <begin position="183"/>
        <end position="199"/>
    </location>
</feature>
<keyword evidence="1" id="KW-0812">Transmembrane</keyword>